<gene>
    <name evidence="2" type="ORF">ACFFQA_02715</name>
</gene>
<dbReference type="Proteomes" id="UP001589693">
    <property type="component" value="Unassembled WGS sequence"/>
</dbReference>
<protein>
    <submittedName>
        <fullName evidence="2">DUF6355 family natural product biosynthesis protein</fullName>
    </submittedName>
</protein>
<feature type="signal peptide" evidence="1">
    <location>
        <begin position="1"/>
        <end position="27"/>
    </location>
</feature>
<proteinExistence type="predicted"/>
<dbReference type="InterPro" id="IPR045935">
    <property type="entry name" value="DUF6355"/>
</dbReference>
<evidence type="ECO:0000256" key="1">
    <source>
        <dbReference type="SAM" id="SignalP"/>
    </source>
</evidence>
<accession>A0ABV5ZPL5</accession>
<name>A0ABV5ZPL5_9PSEU</name>
<evidence type="ECO:0000313" key="3">
    <source>
        <dbReference type="Proteomes" id="UP001589693"/>
    </source>
</evidence>
<evidence type="ECO:0000313" key="2">
    <source>
        <dbReference type="EMBL" id="MFB9902844.1"/>
    </source>
</evidence>
<organism evidence="2 3">
    <name type="scientific">Allokutzneria oryzae</name>
    <dbReference type="NCBI Taxonomy" id="1378989"/>
    <lineage>
        <taxon>Bacteria</taxon>
        <taxon>Bacillati</taxon>
        <taxon>Actinomycetota</taxon>
        <taxon>Actinomycetes</taxon>
        <taxon>Pseudonocardiales</taxon>
        <taxon>Pseudonocardiaceae</taxon>
        <taxon>Allokutzneria</taxon>
    </lineage>
</organism>
<feature type="chain" id="PRO_5045965686" evidence="1">
    <location>
        <begin position="28"/>
        <end position="105"/>
    </location>
</feature>
<reference evidence="2 3" key="1">
    <citation type="submission" date="2024-09" db="EMBL/GenBank/DDBJ databases">
        <authorList>
            <person name="Sun Q."/>
            <person name="Mori K."/>
        </authorList>
    </citation>
    <scope>NUCLEOTIDE SEQUENCE [LARGE SCALE GENOMIC DNA]</scope>
    <source>
        <strain evidence="2 3">TBRC 7907</strain>
    </source>
</reference>
<sequence>MRRNLRAVVTIATAVAAGTILTTTANAAPQPQFAATASACGHYQENGSAYYGHCGPTSIRIRVDYTSGGYDYGCVKAFSNTWLGATINIRWSEYVDTNVNQCRWL</sequence>
<keyword evidence="3" id="KW-1185">Reference proteome</keyword>
<dbReference type="Pfam" id="PF19882">
    <property type="entry name" value="DUF6355"/>
    <property type="match status" value="1"/>
</dbReference>
<dbReference type="RefSeq" id="WP_377849949.1">
    <property type="nucleotide sequence ID" value="NZ_JBHLZU010000002.1"/>
</dbReference>
<keyword evidence="1" id="KW-0732">Signal</keyword>
<comment type="caution">
    <text evidence="2">The sequence shown here is derived from an EMBL/GenBank/DDBJ whole genome shotgun (WGS) entry which is preliminary data.</text>
</comment>
<dbReference type="EMBL" id="JBHLZU010000002">
    <property type="protein sequence ID" value="MFB9902844.1"/>
    <property type="molecule type" value="Genomic_DNA"/>
</dbReference>